<dbReference type="InterPro" id="IPR005511">
    <property type="entry name" value="SMP-30"/>
</dbReference>
<feature type="binding site" evidence="3">
    <location>
        <position position="108"/>
    </location>
    <ligand>
        <name>substrate</name>
    </ligand>
</feature>
<evidence type="ECO:0000259" key="4">
    <source>
        <dbReference type="Pfam" id="PF08450"/>
    </source>
</evidence>
<feature type="binding site" evidence="3">
    <location>
        <position position="153"/>
    </location>
    <ligand>
        <name>a divalent metal cation</name>
        <dbReference type="ChEBI" id="CHEBI:60240"/>
    </ligand>
</feature>
<keyword evidence="6" id="KW-1185">Reference proteome</keyword>
<comment type="cofactor">
    <cofactor evidence="3">
        <name>Zn(2+)</name>
        <dbReference type="ChEBI" id="CHEBI:29105"/>
    </cofactor>
    <text evidence="3">Binds 1 divalent metal cation per subunit.</text>
</comment>
<dbReference type="SUPFAM" id="SSF63829">
    <property type="entry name" value="Calcium-dependent phosphotriesterase"/>
    <property type="match status" value="1"/>
</dbReference>
<feature type="active site" description="Proton donor/acceptor" evidence="2">
    <location>
        <position position="203"/>
    </location>
</feature>
<reference evidence="6" key="1">
    <citation type="submission" date="2015-07" db="EMBL/GenBank/DDBJ databases">
        <authorList>
            <person name="Rodrigo-Torres Lidia"/>
            <person name="Arahal R.David."/>
        </authorList>
    </citation>
    <scope>NUCLEOTIDE SEQUENCE [LARGE SCALE GENOMIC DNA]</scope>
    <source>
        <strain evidence="6">CECT 5112</strain>
    </source>
</reference>
<name>A0A0M6ZT87_9HYPH</name>
<evidence type="ECO:0000313" key="6">
    <source>
        <dbReference type="Proteomes" id="UP000053235"/>
    </source>
</evidence>
<evidence type="ECO:0000256" key="1">
    <source>
        <dbReference type="ARBA" id="ARBA00008853"/>
    </source>
</evidence>
<dbReference type="GO" id="GO:0050021">
    <property type="term" value="F:L-arabinonolactonase activity"/>
    <property type="evidence" value="ECO:0007669"/>
    <property type="project" value="UniProtKB-EC"/>
</dbReference>
<dbReference type="PANTHER" id="PTHR10907">
    <property type="entry name" value="REGUCALCIN"/>
    <property type="match status" value="1"/>
</dbReference>
<dbReference type="GO" id="GO:0005509">
    <property type="term" value="F:calcium ion binding"/>
    <property type="evidence" value="ECO:0007669"/>
    <property type="project" value="TreeGrafter"/>
</dbReference>
<feature type="domain" description="SMP-30/Gluconolactonase/LRE-like region" evidence="4">
    <location>
        <begin position="23"/>
        <end position="262"/>
    </location>
</feature>
<feature type="binding site" evidence="3">
    <location>
        <position position="25"/>
    </location>
    <ligand>
        <name>a divalent metal cation</name>
        <dbReference type="ChEBI" id="CHEBI:60240"/>
    </ligand>
</feature>
<dbReference type="Pfam" id="PF08450">
    <property type="entry name" value="SGL"/>
    <property type="match status" value="1"/>
</dbReference>
<accession>A0A0M6ZT87</accession>
<dbReference type="EMBL" id="CXWD01000003">
    <property type="protein sequence ID" value="CTQ65436.1"/>
    <property type="molecule type" value="Genomic_DNA"/>
</dbReference>
<proteinExistence type="inferred from homology"/>
<evidence type="ECO:0000256" key="2">
    <source>
        <dbReference type="PIRSR" id="PIRSR605511-1"/>
    </source>
</evidence>
<dbReference type="AlphaFoldDB" id="A0A0M6ZT87"/>
<dbReference type="GO" id="GO:0019853">
    <property type="term" value="P:L-ascorbic acid biosynthetic process"/>
    <property type="evidence" value="ECO:0007669"/>
    <property type="project" value="TreeGrafter"/>
</dbReference>
<keyword evidence="5" id="KW-0378">Hydrolase</keyword>
<dbReference type="STRING" id="388408.LAX5112_00622"/>
<protein>
    <submittedName>
        <fullName evidence="5">L-arabinolactonase</fullName>
        <ecNumber evidence="5">3.1.1.15</ecNumber>
    </submittedName>
</protein>
<dbReference type="PRINTS" id="PR01790">
    <property type="entry name" value="SMP30FAMILY"/>
</dbReference>
<feature type="binding site" evidence="3">
    <location>
        <position position="203"/>
    </location>
    <ligand>
        <name>a divalent metal cation</name>
        <dbReference type="ChEBI" id="CHEBI:60240"/>
    </ligand>
</feature>
<dbReference type="InterPro" id="IPR011042">
    <property type="entry name" value="6-blade_b-propeller_TolB-like"/>
</dbReference>
<evidence type="ECO:0000313" key="5">
    <source>
        <dbReference type="EMBL" id="CTQ65436.1"/>
    </source>
</evidence>
<dbReference type="InterPro" id="IPR013658">
    <property type="entry name" value="SGL"/>
</dbReference>
<evidence type="ECO:0000256" key="3">
    <source>
        <dbReference type="PIRSR" id="PIRSR605511-2"/>
    </source>
</evidence>
<gene>
    <name evidence="5" type="primary">araB_1</name>
    <name evidence="5" type="ORF">LAX5112_00622</name>
</gene>
<dbReference type="Gene3D" id="2.120.10.30">
    <property type="entry name" value="TolB, C-terminal domain"/>
    <property type="match status" value="1"/>
</dbReference>
<dbReference type="EC" id="3.1.1.15" evidence="5"/>
<organism evidence="5 6">
    <name type="scientific">Roseibium alexandrii</name>
    <dbReference type="NCBI Taxonomy" id="388408"/>
    <lineage>
        <taxon>Bacteria</taxon>
        <taxon>Pseudomonadati</taxon>
        <taxon>Pseudomonadota</taxon>
        <taxon>Alphaproteobacteria</taxon>
        <taxon>Hyphomicrobiales</taxon>
        <taxon>Stappiaceae</taxon>
        <taxon>Roseibium</taxon>
    </lineage>
</organism>
<comment type="similarity">
    <text evidence="1">Belongs to the SMP-30/CGR1 family.</text>
</comment>
<keyword evidence="3" id="KW-0862">Zinc</keyword>
<sequence length="291" mass="32408">MMLPYQQMGKDMMSIYDQRQCLLGEGPIWHPERQQLFWFDILNKKLLSRKGHEELSWQFPEHVSAAGWISEHALVIASESKLFLFDLETGAEQMLCPLEADNPVTRSNDGRADPYGGFWIGTMGKRAETGAGSIYRYFRGELRQLFSGLTITNSICFSPDGETAYFTDTATGIIQKTALDPYGWPVGEPTVFVDLRNEELNPDGSVVDADGYLWNAQWGAHRVARYAPDGSFIEAIDFPAEQISCPAFGGAELKTLFVTTATEGGLTGDSDGKTFAAETWTRGQAEHRVRL</sequence>
<dbReference type="Proteomes" id="UP000053235">
    <property type="component" value="Unassembled WGS sequence"/>
</dbReference>
<keyword evidence="3" id="KW-0479">Metal-binding</keyword>
<dbReference type="PANTHER" id="PTHR10907:SF47">
    <property type="entry name" value="REGUCALCIN"/>
    <property type="match status" value="1"/>
</dbReference>
<dbReference type="GO" id="GO:0004341">
    <property type="term" value="F:gluconolactonase activity"/>
    <property type="evidence" value="ECO:0007669"/>
    <property type="project" value="TreeGrafter"/>
</dbReference>
<feature type="binding site" evidence="3">
    <location>
        <position position="106"/>
    </location>
    <ligand>
        <name>substrate</name>
    </ligand>
</feature>